<evidence type="ECO:0000313" key="4">
    <source>
        <dbReference type="Proteomes" id="UP000515514"/>
    </source>
</evidence>
<accession>A0A7G8PTX5</accession>
<dbReference type="SUPFAM" id="SSF89392">
    <property type="entry name" value="Prokaryotic lipoproteins and lipoprotein localization factors"/>
    <property type="match status" value="1"/>
</dbReference>
<evidence type="ECO:0000313" key="3">
    <source>
        <dbReference type="EMBL" id="QNJ97791.1"/>
    </source>
</evidence>
<keyword evidence="4" id="KW-1185">Reference proteome</keyword>
<dbReference type="Gene3D" id="2.50.20.10">
    <property type="entry name" value="Lipoprotein localisation LolA/LolB/LppX"/>
    <property type="match status" value="1"/>
</dbReference>
<dbReference type="CDD" id="cd16325">
    <property type="entry name" value="LolA"/>
    <property type="match status" value="1"/>
</dbReference>
<dbReference type="EMBL" id="CP052909">
    <property type="protein sequence ID" value="QNJ97791.1"/>
    <property type="molecule type" value="Genomic_DNA"/>
</dbReference>
<dbReference type="InterPro" id="IPR029046">
    <property type="entry name" value="LolA/LolB/LppX"/>
</dbReference>
<protein>
    <submittedName>
        <fullName evidence="3">Outer membrane lipoprotein carrier protein LolA</fullName>
    </submittedName>
</protein>
<dbReference type="RefSeq" id="WP_186991989.1">
    <property type="nucleotide sequence ID" value="NZ_CP052909.1"/>
</dbReference>
<feature type="signal peptide" evidence="2">
    <location>
        <begin position="1"/>
        <end position="22"/>
    </location>
</feature>
<reference evidence="3 4" key="1">
    <citation type="submission" date="2020-04" db="EMBL/GenBank/DDBJ databases">
        <title>Genome sequence of Altibacter aquimarinus strain ALE3EI.</title>
        <authorList>
            <person name="Oh H.-M."/>
            <person name="Jang D."/>
        </authorList>
    </citation>
    <scope>NUCLEOTIDE SEQUENCE [LARGE SCALE GENOMIC DNA]</scope>
    <source>
        <strain evidence="3 4">ALE3EI</strain>
    </source>
</reference>
<dbReference type="AlphaFoldDB" id="A0A7G8PTX5"/>
<dbReference type="Pfam" id="PF03548">
    <property type="entry name" value="LolA"/>
    <property type="match status" value="1"/>
</dbReference>
<dbReference type="PANTHER" id="PTHR35869">
    <property type="entry name" value="OUTER-MEMBRANE LIPOPROTEIN CARRIER PROTEIN"/>
    <property type="match status" value="1"/>
</dbReference>
<organism evidence="3 4">
    <name type="scientific">Constantimarinum furrinae</name>
    <dbReference type="NCBI Taxonomy" id="2562285"/>
    <lineage>
        <taxon>Bacteria</taxon>
        <taxon>Pseudomonadati</taxon>
        <taxon>Bacteroidota</taxon>
        <taxon>Flavobacteriia</taxon>
        <taxon>Flavobacteriales</taxon>
        <taxon>Flavobacteriaceae</taxon>
        <taxon>Altibacter/Constantimarinum group</taxon>
        <taxon>Constantimarinum</taxon>
    </lineage>
</organism>
<evidence type="ECO:0000256" key="1">
    <source>
        <dbReference type="ARBA" id="ARBA00022729"/>
    </source>
</evidence>
<dbReference type="PANTHER" id="PTHR35869:SF1">
    <property type="entry name" value="OUTER-MEMBRANE LIPOPROTEIN CARRIER PROTEIN"/>
    <property type="match status" value="1"/>
</dbReference>
<dbReference type="Proteomes" id="UP000515514">
    <property type="component" value="Chromosome"/>
</dbReference>
<keyword evidence="3" id="KW-0449">Lipoprotein</keyword>
<name>A0A7G8PTX5_9FLAO</name>
<feature type="chain" id="PRO_5028817237" evidence="2">
    <location>
        <begin position="23"/>
        <end position="210"/>
    </location>
</feature>
<sequence length="210" mass="24141">MNKTIKIFSLILLFTLTQITLGQELTTSQQNELKSKVKLAAQNTKTIVSDFEQVKHMEVMESDIPSNGKLVFKSPNLIRWEYVTPYKSTVVFKEDKLFVSQDGKKDAYDLSSNKMFRSLNSLIVGSLNGDMFDNSKFEITYFTDAVGYRVVFVPKEKKILKFIGSFQLKFDKEKGEVLEVKLNEPNGDYTRITFQNKKLNSAVSEQEFKL</sequence>
<keyword evidence="1 2" id="KW-0732">Signal</keyword>
<dbReference type="InterPro" id="IPR004564">
    <property type="entry name" value="OM_lipoprot_carrier_LolA-like"/>
</dbReference>
<dbReference type="KEGG" id="alti:ALE3EI_1226"/>
<proteinExistence type="predicted"/>
<evidence type="ECO:0000256" key="2">
    <source>
        <dbReference type="SAM" id="SignalP"/>
    </source>
</evidence>
<gene>
    <name evidence="3" type="ORF">ALE3EI_1226</name>
</gene>